<comment type="catalytic activity">
    <reaction evidence="8">
        <text>N(2)-formyl-N(1)-(5-phospho-beta-D-ribosyl)glycinamide + L-glutamine + ATP + H2O = 2-formamido-N(1)-(5-O-phospho-beta-D-ribosyl)acetamidine + L-glutamate + ADP + phosphate + H(+)</text>
        <dbReference type="Rhea" id="RHEA:17129"/>
        <dbReference type="ChEBI" id="CHEBI:15377"/>
        <dbReference type="ChEBI" id="CHEBI:15378"/>
        <dbReference type="ChEBI" id="CHEBI:29985"/>
        <dbReference type="ChEBI" id="CHEBI:30616"/>
        <dbReference type="ChEBI" id="CHEBI:43474"/>
        <dbReference type="ChEBI" id="CHEBI:58359"/>
        <dbReference type="ChEBI" id="CHEBI:147286"/>
        <dbReference type="ChEBI" id="CHEBI:147287"/>
        <dbReference type="ChEBI" id="CHEBI:456216"/>
        <dbReference type="EC" id="6.3.5.3"/>
    </reaction>
</comment>
<keyword evidence="1 8" id="KW-0963">Cytoplasm</keyword>
<dbReference type="Proteomes" id="UP000216998">
    <property type="component" value="Unassembled WGS sequence"/>
</dbReference>
<keyword evidence="6 8" id="KW-0067">ATP-binding</keyword>
<keyword evidence="7 8" id="KW-0315">Glutamine amidotransferase</keyword>
<feature type="active site" evidence="8">
    <location>
        <position position="205"/>
    </location>
</feature>
<reference evidence="9 10" key="1">
    <citation type="submission" date="2017-07" db="EMBL/GenBank/DDBJ databases">
        <title>Niveispirillum cyanobacteriorum sp. nov., isolated from cyanobacterial aggregates in a eutrophic lake.</title>
        <authorList>
            <person name="Cai H."/>
        </authorList>
    </citation>
    <scope>NUCLEOTIDE SEQUENCE [LARGE SCALE GENOMIC DNA]</scope>
    <source>
        <strain evidence="10">TH1-14</strain>
    </source>
</reference>
<dbReference type="HAMAP" id="MF_00421">
    <property type="entry name" value="PurQ"/>
    <property type="match status" value="1"/>
</dbReference>
<keyword evidence="2 8" id="KW-0436">Ligase</keyword>
<sequence length="229" mass="24517">MKSAVIVFPGSNCDRDIAVALEQASGKKPHMAFHKDTDLPDVDVIAVPGGFSYGDYLRCGAMAAHSPIMKVVKERAAKGVRVVGICNGFQIITEAGLLPGALIRNKSLKYVCRTVGLRVETNDSDFTRKYAKGQVIGIPVGHGEGNYVADDETLKRLEGEGLVAFRYAALPGQSADQANPNGATNDIAGIFNAQRNVLGMMPHPERAFDPLHGNTDGRAFFDSLVETLS</sequence>
<dbReference type="NCBIfam" id="TIGR01737">
    <property type="entry name" value="FGAM_synth_I"/>
    <property type="match status" value="1"/>
</dbReference>
<organism evidence="9 10">
    <name type="scientific">Niveispirillum lacus</name>
    <dbReference type="NCBI Taxonomy" id="1981099"/>
    <lineage>
        <taxon>Bacteria</taxon>
        <taxon>Pseudomonadati</taxon>
        <taxon>Pseudomonadota</taxon>
        <taxon>Alphaproteobacteria</taxon>
        <taxon>Rhodospirillales</taxon>
        <taxon>Azospirillaceae</taxon>
        <taxon>Niveispirillum</taxon>
    </lineage>
</organism>
<dbReference type="PANTHER" id="PTHR47552">
    <property type="entry name" value="PHOSPHORIBOSYLFORMYLGLYCINAMIDINE SYNTHASE SUBUNIT PURQ"/>
    <property type="match status" value="1"/>
</dbReference>
<evidence type="ECO:0000256" key="3">
    <source>
        <dbReference type="ARBA" id="ARBA00022741"/>
    </source>
</evidence>
<proteinExistence type="inferred from homology"/>
<dbReference type="Gene3D" id="3.40.50.880">
    <property type="match status" value="1"/>
</dbReference>
<dbReference type="OrthoDB" id="9804441at2"/>
<evidence type="ECO:0000313" key="9">
    <source>
        <dbReference type="EMBL" id="OYQ34472.1"/>
    </source>
</evidence>
<dbReference type="CDD" id="cd01740">
    <property type="entry name" value="GATase1_FGAR_AT"/>
    <property type="match status" value="1"/>
</dbReference>
<comment type="pathway">
    <text evidence="8">Purine metabolism; IMP biosynthesis via de novo pathway; 5-amino-1-(5-phospho-D-ribosyl)imidazole from N(2)-formyl-N(1)-(5-phospho-D-ribosyl)glycinamide: step 1/2.</text>
</comment>
<feature type="active site" description="Nucleophile" evidence="8">
    <location>
        <position position="86"/>
    </location>
</feature>
<protein>
    <recommendedName>
        <fullName evidence="8">Phosphoribosylformylglycinamidine synthase subunit PurQ</fullName>
        <shortName evidence="8">FGAM synthase</shortName>
        <ecNumber evidence="8">6.3.5.3</ecNumber>
    </recommendedName>
    <alternativeName>
        <fullName evidence="8">Formylglycinamide ribonucleotide amidotransferase subunit I</fullName>
        <shortName evidence="8">FGAR amidotransferase I</shortName>
        <shortName evidence="8">FGAR-AT I</shortName>
    </alternativeName>
    <alternativeName>
        <fullName evidence="8">Glutaminase PurQ</fullName>
        <ecNumber evidence="8">3.5.1.2</ecNumber>
    </alternativeName>
    <alternativeName>
        <fullName evidence="8">Phosphoribosylformylglycinamidine synthase subunit I</fullName>
    </alternativeName>
</protein>
<comment type="subunit">
    <text evidence="8">Part of the FGAM synthase complex composed of 1 PurL, 1 PurQ and 2 PurS subunits.</text>
</comment>
<dbReference type="PIRSF" id="PIRSF001586">
    <property type="entry name" value="FGAM_synth_I"/>
    <property type="match status" value="1"/>
</dbReference>
<dbReference type="GO" id="GO:0006189">
    <property type="term" value="P:'de novo' IMP biosynthetic process"/>
    <property type="evidence" value="ECO:0007669"/>
    <property type="project" value="UniProtKB-UniRule"/>
</dbReference>
<dbReference type="SUPFAM" id="SSF52317">
    <property type="entry name" value="Class I glutamine amidotransferase-like"/>
    <property type="match status" value="1"/>
</dbReference>
<dbReference type="PROSITE" id="PS51273">
    <property type="entry name" value="GATASE_TYPE_1"/>
    <property type="match status" value="1"/>
</dbReference>
<evidence type="ECO:0000256" key="5">
    <source>
        <dbReference type="ARBA" id="ARBA00022801"/>
    </source>
</evidence>
<dbReference type="EMBL" id="NOXU01000028">
    <property type="protein sequence ID" value="OYQ34472.1"/>
    <property type="molecule type" value="Genomic_DNA"/>
</dbReference>
<comment type="subcellular location">
    <subcellularLocation>
        <location evidence="8">Cytoplasm</location>
    </subcellularLocation>
</comment>
<accession>A0A255YZ46</accession>
<feature type="active site" evidence="8">
    <location>
        <position position="203"/>
    </location>
</feature>
<evidence type="ECO:0000256" key="2">
    <source>
        <dbReference type="ARBA" id="ARBA00022598"/>
    </source>
</evidence>
<keyword evidence="4 8" id="KW-0658">Purine biosynthesis</keyword>
<dbReference type="EC" id="6.3.5.3" evidence="8"/>
<dbReference type="NCBIfam" id="NF002957">
    <property type="entry name" value="PRK03619.1"/>
    <property type="match status" value="1"/>
</dbReference>
<dbReference type="GO" id="GO:0005524">
    <property type="term" value="F:ATP binding"/>
    <property type="evidence" value="ECO:0007669"/>
    <property type="project" value="UniProtKB-KW"/>
</dbReference>
<keyword evidence="5 8" id="KW-0378">Hydrolase</keyword>
<dbReference type="SMART" id="SM01211">
    <property type="entry name" value="GATase_5"/>
    <property type="match status" value="1"/>
</dbReference>
<dbReference type="PANTHER" id="PTHR47552:SF1">
    <property type="entry name" value="PHOSPHORIBOSYLFORMYLGLYCINAMIDINE SYNTHASE SUBUNIT PURQ"/>
    <property type="match status" value="1"/>
</dbReference>
<name>A0A255YZ46_9PROT</name>
<evidence type="ECO:0000256" key="4">
    <source>
        <dbReference type="ARBA" id="ARBA00022755"/>
    </source>
</evidence>
<gene>
    <name evidence="8" type="primary">purQ</name>
    <name evidence="9" type="ORF">CHU95_10600</name>
</gene>
<comment type="caution">
    <text evidence="9">The sequence shown here is derived from an EMBL/GenBank/DDBJ whole genome shotgun (WGS) entry which is preliminary data.</text>
</comment>
<dbReference type="Pfam" id="PF13507">
    <property type="entry name" value="GATase_5"/>
    <property type="match status" value="1"/>
</dbReference>
<dbReference type="AlphaFoldDB" id="A0A255YZ46"/>
<comment type="catalytic activity">
    <reaction evidence="8">
        <text>L-glutamine + H2O = L-glutamate + NH4(+)</text>
        <dbReference type="Rhea" id="RHEA:15889"/>
        <dbReference type="ChEBI" id="CHEBI:15377"/>
        <dbReference type="ChEBI" id="CHEBI:28938"/>
        <dbReference type="ChEBI" id="CHEBI:29985"/>
        <dbReference type="ChEBI" id="CHEBI:58359"/>
        <dbReference type="EC" id="3.5.1.2"/>
    </reaction>
</comment>
<dbReference type="InterPro" id="IPR029062">
    <property type="entry name" value="Class_I_gatase-like"/>
</dbReference>
<dbReference type="GO" id="GO:0005737">
    <property type="term" value="C:cytoplasm"/>
    <property type="evidence" value="ECO:0007669"/>
    <property type="project" value="UniProtKB-SubCell"/>
</dbReference>
<dbReference type="GO" id="GO:0004642">
    <property type="term" value="F:phosphoribosylformylglycinamidine synthase activity"/>
    <property type="evidence" value="ECO:0007669"/>
    <property type="project" value="UniProtKB-UniRule"/>
</dbReference>
<dbReference type="EC" id="3.5.1.2" evidence="8"/>
<evidence type="ECO:0000313" key="10">
    <source>
        <dbReference type="Proteomes" id="UP000216998"/>
    </source>
</evidence>
<evidence type="ECO:0000256" key="8">
    <source>
        <dbReference type="HAMAP-Rule" id="MF_00421"/>
    </source>
</evidence>
<dbReference type="GO" id="GO:0004359">
    <property type="term" value="F:glutaminase activity"/>
    <property type="evidence" value="ECO:0007669"/>
    <property type="project" value="UniProtKB-EC"/>
</dbReference>
<evidence type="ECO:0000256" key="1">
    <source>
        <dbReference type="ARBA" id="ARBA00022490"/>
    </source>
</evidence>
<comment type="function">
    <text evidence="8">Part of the phosphoribosylformylglycinamidine synthase complex involved in the purines biosynthetic pathway. Catalyzes the ATP-dependent conversion of formylglycinamide ribonucleotide (FGAR) and glutamine to yield formylglycinamidine ribonucleotide (FGAM) and glutamate. The FGAM synthase complex is composed of three subunits. PurQ produces an ammonia molecule by converting glutamine to glutamate. PurL transfers the ammonia molecule to FGAR to form FGAM in an ATP-dependent manner. PurS interacts with PurQ and PurL and is thought to assist in the transfer of the ammonia molecule from PurQ to PurL.</text>
</comment>
<dbReference type="InterPro" id="IPR010075">
    <property type="entry name" value="PRibForGlyAmidine_synth_PurQ"/>
</dbReference>
<dbReference type="RefSeq" id="WP_094456321.1">
    <property type="nucleotide sequence ID" value="NZ_NOXU01000028.1"/>
</dbReference>
<evidence type="ECO:0000256" key="7">
    <source>
        <dbReference type="ARBA" id="ARBA00022962"/>
    </source>
</evidence>
<keyword evidence="10" id="KW-1185">Reference proteome</keyword>
<keyword evidence="3 8" id="KW-0547">Nucleotide-binding</keyword>
<dbReference type="UniPathway" id="UPA00074">
    <property type="reaction ID" value="UER00128"/>
</dbReference>
<evidence type="ECO:0000256" key="6">
    <source>
        <dbReference type="ARBA" id="ARBA00022840"/>
    </source>
</evidence>